<proteinExistence type="predicted"/>
<protein>
    <submittedName>
        <fullName evidence="1">Uncharacterized protein</fullName>
    </submittedName>
</protein>
<name>A0ACC2DGB1_DIPCM</name>
<gene>
    <name evidence="1" type="ORF">O6H91_06G093600</name>
</gene>
<sequence>MQSGLWSRASRTIAASFSKPQASQILCRRWATEQYRLRTSLGIGSLVDRGNLINCEGGRRRLISMATKGKFPPQKQDTQPGDEHQMEPQPRAQRPSYRPTEKLKDKVAIITGGDSGIGRAVAYLYALEGASVAITYLPPNEEKDAEDTLKMVREAKQPYAKDPVKIGADLGYDENCKNVVDQIVQAFGRVDILVNNAAVQYPTTKFEDIPPEQVERVFRTNAFSYFFMTRHALRHMKEGSSIINTASVNAYKGNSTLIDYTSTKGANVAFTRALALHLADRNIRVNGVAPGPVWTPLIPSSVKDPKDVEGFGEQVPLKRAAQPDEIAPSYVFLASDIDSSYFTGQFLHPNGGYIVNA</sequence>
<evidence type="ECO:0000313" key="2">
    <source>
        <dbReference type="Proteomes" id="UP001162992"/>
    </source>
</evidence>
<dbReference type="EMBL" id="CM055097">
    <property type="protein sequence ID" value="KAJ7553331.1"/>
    <property type="molecule type" value="Genomic_DNA"/>
</dbReference>
<evidence type="ECO:0000313" key="1">
    <source>
        <dbReference type="EMBL" id="KAJ7553331.1"/>
    </source>
</evidence>
<accession>A0ACC2DGB1</accession>
<comment type="caution">
    <text evidence="1">The sequence shown here is derived from an EMBL/GenBank/DDBJ whole genome shotgun (WGS) entry which is preliminary data.</text>
</comment>
<dbReference type="Proteomes" id="UP001162992">
    <property type="component" value="Chromosome 6"/>
</dbReference>
<keyword evidence="2" id="KW-1185">Reference proteome</keyword>
<organism evidence="1 2">
    <name type="scientific">Diphasiastrum complanatum</name>
    <name type="common">Issler's clubmoss</name>
    <name type="synonym">Lycopodium complanatum</name>
    <dbReference type="NCBI Taxonomy" id="34168"/>
    <lineage>
        <taxon>Eukaryota</taxon>
        <taxon>Viridiplantae</taxon>
        <taxon>Streptophyta</taxon>
        <taxon>Embryophyta</taxon>
        <taxon>Tracheophyta</taxon>
        <taxon>Lycopodiopsida</taxon>
        <taxon>Lycopodiales</taxon>
        <taxon>Lycopodiaceae</taxon>
        <taxon>Lycopodioideae</taxon>
        <taxon>Diphasiastrum</taxon>
    </lineage>
</organism>
<reference evidence="2" key="1">
    <citation type="journal article" date="2024" name="Proc. Natl. Acad. Sci. U.S.A.">
        <title>Extraordinary preservation of gene collinearity over three hundred million years revealed in homosporous lycophytes.</title>
        <authorList>
            <person name="Li C."/>
            <person name="Wickell D."/>
            <person name="Kuo L.Y."/>
            <person name="Chen X."/>
            <person name="Nie B."/>
            <person name="Liao X."/>
            <person name="Peng D."/>
            <person name="Ji J."/>
            <person name="Jenkins J."/>
            <person name="Williams M."/>
            <person name="Shu S."/>
            <person name="Plott C."/>
            <person name="Barry K."/>
            <person name="Rajasekar S."/>
            <person name="Grimwood J."/>
            <person name="Han X."/>
            <person name="Sun S."/>
            <person name="Hou Z."/>
            <person name="He W."/>
            <person name="Dai G."/>
            <person name="Sun C."/>
            <person name="Schmutz J."/>
            <person name="Leebens-Mack J.H."/>
            <person name="Li F.W."/>
            <person name="Wang L."/>
        </authorList>
    </citation>
    <scope>NUCLEOTIDE SEQUENCE [LARGE SCALE GENOMIC DNA]</scope>
    <source>
        <strain evidence="2">cv. PW_Plant_1</strain>
    </source>
</reference>